<keyword evidence="2" id="KW-1185">Reference proteome</keyword>
<gene>
    <name evidence="1" type="ORF">Pcinc_007609</name>
</gene>
<organism evidence="1 2">
    <name type="scientific">Petrolisthes cinctipes</name>
    <name type="common">Flat porcelain crab</name>
    <dbReference type="NCBI Taxonomy" id="88211"/>
    <lineage>
        <taxon>Eukaryota</taxon>
        <taxon>Metazoa</taxon>
        <taxon>Ecdysozoa</taxon>
        <taxon>Arthropoda</taxon>
        <taxon>Crustacea</taxon>
        <taxon>Multicrustacea</taxon>
        <taxon>Malacostraca</taxon>
        <taxon>Eumalacostraca</taxon>
        <taxon>Eucarida</taxon>
        <taxon>Decapoda</taxon>
        <taxon>Pleocyemata</taxon>
        <taxon>Anomura</taxon>
        <taxon>Galatheoidea</taxon>
        <taxon>Porcellanidae</taxon>
        <taxon>Petrolisthes</taxon>
    </lineage>
</organism>
<dbReference type="AlphaFoldDB" id="A0AAE1GAQ7"/>
<proteinExistence type="predicted"/>
<protein>
    <submittedName>
        <fullName evidence="1">Uncharacterized protein</fullName>
    </submittedName>
</protein>
<comment type="caution">
    <text evidence="1">The sequence shown here is derived from an EMBL/GenBank/DDBJ whole genome shotgun (WGS) entry which is preliminary data.</text>
</comment>
<dbReference type="EMBL" id="JAWQEG010000562">
    <property type="protein sequence ID" value="KAK3888319.1"/>
    <property type="molecule type" value="Genomic_DNA"/>
</dbReference>
<sequence>MKSLLTPEKRVRTKGASEMIVKRRLGILQELMDVCSLKLCVYFVPSEKNKADVKKGWLGVPQEEEDEAKLCCVGDPSVRELHQMYHMGVDRTLFVAWKVDPAITREKVRQVVRQCDRCQSIDPAPSVHESGKIRVDRIGRG</sequence>
<name>A0AAE1GAQ7_PETCI</name>
<accession>A0AAE1GAQ7</accession>
<evidence type="ECO:0000313" key="2">
    <source>
        <dbReference type="Proteomes" id="UP001286313"/>
    </source>
</evidence>
<dbReference type="Proteomes" id="UP001286313">
    <property type="component" value="Unassembled WGS sequence"/>
</dbReference>
<evidence type="ECO:0000313" key="1">
    <source>
        <dbReference type="EMBL" id="KAK3888319.1"/>
    </source>
</evidence>
<reference evidence="1" key="1">
    <citation type="submission" date="2023-10" db="EMBL/GenBank/DDBJ databases">
        <title>Genome assemblies of two species of porcelain crab, Petrolisthes cinctipes and Petrolisthes manimaculis (Anomura: Porcellanidae).</title>
        <authorList>
            <person name="Angst P."/>
        </authorList>
    </citation>
    <scope>NUCLEOTIDE SEQUENCE</scope>
    <source>
        <strain evidence="1">PB745_01</strain>
        <tissue evidence="1">Gill</tissue>
    </source>
</reference>